<feature type="compositionally biased region" description="Gly residues" evidence="1">
    <location>
        <begin position="1"/>
        <end position="15"/>
    </location>
</feature>
<dbReference type="Proteomes" id="UP000075683">
    <property type="component" value="Unassembled WGS sequence"/>
</dbReference>
<evidence type="ECO:0000256" key="1">
    <source>
        <dbReference type="SAM" id="MobiDB-lite"/>
    </source>
</evidence>
<accession>A0A150M6M1</accession>
<evidence type="ECO:0000313" key="3">
    <source>
        <dbReference type="Proteomes" id="UP000075683"/>
    </source>
</evidence>
<name>A0A150M6M1_9BACI</name>
<comment type="caution">
    <text evidence="2">The sequence shown here is derived from an EMBL/GenBank/DDBJ whole genome shotgun (WGS) entry which is preliminary data.</text>
</comment>
<dbReference type="AlphaFoldDB" id="A0A150M6M1"/>
<dbReference type="STRING" id="301148.B4135_1954"/>
<proteinExistence type="predicted"/>
<sequence>MRLSGGPPGFGGGKNAHGTGFIGTSPRSRPGAPRSPQKTYARG</sequence>
<feature type="region of interest" description="Disordered" evidence="1">
    <location>
        <begin position="1"/>
        <end position="43"/>
    </location>
</feature>
<gene>
    <name evidence="2" type="ORF">B4135_1954</name>
</gene>
<protein>
    <submittedName>
        <fullName evidence="2">Uncharacterized protein</fullName>
    </submittedName>
</protein>
<organism evidence="2 3">
    <name type="scientific">Caldibacillus debilis</name>
    <dbReference type="NCBI Taxonomy" id="301148"/>
    <lineage>
        <taxon>Bacteria</taxon>
        <taxon>Bacillati</taxon>
        <taxon>Bacillota</taxon>
        <taxon>Bacilli</taxon>
        <taxon>Bacillales</taxon>
        <taxon>Bacillaceae</taxon>
        <taxon>Caldibacillus</taxon>
    </lineage>
</organism>
<feature type="compositionally biased region" description="Low complexity" evidence="1">
    <location>
        <begin position="25"/>
        <end position="36"/>
    </location>
</feature>
<evidence type="ECO:0000313" key="2">
    <source>
        <dbReference type="EMBL" id="KYD20178.1"/>
    </source>
</evidence>
<reference evidence="2 3" key="1">
    <citation type="submission" date="2016-01" db="EMBL/GenBank/DDBJ databases">
        <title>Draft Genome Sequences of Seven Thermophilic Sporeformers Isolated from Foods.</title>
        <authorList>
            <person name="Berendsen E.M."/>
            <person name="Wells-Bennik M.H."/>
            <person name="Krawcyk A.O."/>
            <person name="De Jong A."/>
            <person name="Holsappel S."/>
            <person name="Eijlander R.T."/>
            <person name="Kuipers O.P."/>
        </authorList>
    </citation>
    <scope>NUCLEOTIDE SEQUENCE [LARGE SCALE GENOMIC DNA]</scope>
    <source>
        <strain evidence="2 3">B4135</strain>
    </source>
</reference>
<dbReference type="EMBL" id="LQYT01000036">
    <property type="protein sequence ID" value="KYD20178.1"/>
    <property type="molecule type" value="Genomic_DNA"/>
</dbReference>